<dbReference type="InterPro" id="IPR040676">
    <property type="entry name" value="DUF5641"/>
</dbReference>
<dbReference type="Proteomes" id="UP001314205">
    <property type="component" value="Unassembled WGS sequence"/>
</dbReference>
<dbReference type="InterPro" id="IPR036397">
    <property type="entry name" value="RNaseH_sf"/>
</dbReference>
<accession>A0AAV1LU40</accession>
<dbReference type="InterPro" id="IPR001584">
    <property type="entry name" value="Integrase_cat-core"/>
</dbReference>
<dbReference type="Gene3D" id="3.30.420.10">
    <property type="entry name" value="Ribonuclease H-like superfamily/Ribonuclease H"/>
    <property type="match status" value="1"/>
</dbReference>
<keyword evidence="3" id="KW-1185">Reference proteome</keyword>
<feature type="domain" description="Integrase catalytic" evidence="1">
    <location>
        <begin position="220"/>
        <end position="412"/>
    </location>
</feature>
<proteinExistence type="predicted"/>
<dbReference type="EMBL" id="CAVLGL010000095">
    <property type="protein sequence ID" value="CAK1597647.1"/>
    <property type="molecule type" value="Genomic_DNA"/>
</dbReference>
<dbReference type="PANTHER" id="PTHR47331">
    <property type="entry name" value="PHD-TYPE DOMAIN-CONTAINING PROTEIN"/>
    <property type="match status" value="1"/>
</dbReference>
<reference evidence="2 3" key="1">
    <citation type="submission" date="2023-11" db="EMBL/GenBank/DDBJ databases">
        <authorList>
            <person name="Hedman E."/>
            <person name="Englund M."/>
            <person name="Stromberg M."/>
            <person name="Nyberg Akerstrom W."/>
            <person name="Nylinder S."/>
            <person name="Jareborg N."/>
            <person name="Kallberg Y."/>
            <person name="Kronander E."/>
        </authorList>
    </citation>
    <scope>NUCLEOTIDE SEQUENCE [LARGE SCALE GENOMIC DNA]</scope>
</reference>
<evidence type="ECO:0000259" key="1">
    <source>
        <dbReference type="PROSITE" id="PS50994"/>
    </source>
</evidence>
<dbReference type="Pfam" id="PF17921">
    <property type="entry name" value="Integrase_H2C2"/>
    <property type="match status" value="1"/>
</dbReference>
<dbReference type="AlphaFoldDB" id="A0AAV1LU40"/>
<comment type="caution">
    <text evidence="2">The sequence shown here is derived from an EMBL/GenBank/DDBJ whole genome shotgun (WGS) entry which is preliminary data.</text>
</comment>
<name>A0AAV1LU40_9NEOP</name>
<dbReference type="GO" id="GO:0015074">
    <property type="term" value="P:DNA integration"/>
    <property type="evidence" value="ECO:0007669"/>
    <property type="project" value="InterPro"/>
</dbReference>
<sequence length="526" mass="60669">MASDCTFNSYSNVDTLNQEEKEVPCLFQRQVQTSQYELLERYSSFNKLQNIIAYIYRFYLNALKRKQIIKDTFLTPTELENALLVIIRSVQKHHFADDIYAIKNNLKIKSGIANLHPFIDANDILRVGGRLQNAGIPRDKMHPIILPKNSKVTSLIIEREHLRLLHAGPRLVHSSLSQKYWIISGIREIKKVLHKCLKCIRLKAEAAKQLMGSLPAERINATRPFQHVGIDFCGPFSMKVARIRKPLVTKGYVALYVCFVTKAIHIETVSDLSTETFLACFNRFISRRGMPTKVFCDNAKTFKGAENQLKELYELQNSKSHRDAVYNYCKTNYIKFVFIPSYSPEFGGLWEAGVKSVKYHLKRVIGTMCLTYEEFNTVMIQIEGVLNSRPLLSFNPNEGEYLTPGHFLIGTAICSYPEVNVSEISFNRLKFWKVVTKLKQDFWKTWSKDYLTQLQSSPKWKYDLPNLKEGDIVLVKQLNTPPLEWPLARIVKVFPGKDKNVRVAEVRFNNKVYLRSIAKLCPLPIN</sequence>
<dbReference type="PROSITE" id="PS50994">
    <property type="entry name" value="INTEGRASE"/>
    <property type="match status" value="1"/>
</dbReference>
<organism evidence="2 3">
    <name type="scientific">Parnassius mnemosyne</name>
    <name type="common">clouded apollo</name>
    <dbReference type="NCBI Taxonomy" id="213953"/>
    <lineage>
        <taxon>Eukaryota</taxon>
        <taxon>Metazoa</taxon>
        <taxon>Ecdysozoa</taxon>
        <taxon>Arthropoda</taxon>
        <taxon>Hexapoda</taxon>
        <taxon>Insecta</taxon>
        <taxon>Pterygota</taxon>
        <taxon>Neoptera</taxon>
        <taxon>Endopterygota</taxon>
        <taxon>Lepidoptera</taxon>
        <taxon>Glossata</taxon>
        <taxon>Ditrysia</taxon>
        <taxon>Papilionoidea</taxon>
        <taxon>Papilionidae</taxon>
        <taxon>Parnassiinae</taxon>
        <taxon>Parnassini</taxon>
        <taxon>Parnassius</taxon>
        <taxon>Driopa</taxon>
    </lineage>
</organism>
<evidence type="ECO:0000313" key="3">
    <source>
        <dbReference type="Proteomes" id="UP001314205"/>
    </source>
</evidence>
<dbReference type="Pfam" id="PF18701">
    <property type="entry name" value="DUF5641"/>
    <property type="match status" value="1"/>
</dbReference>
<protein>
    <recommendedName>
        <fullName evidence="1">Integrase catalytic domain-containing protein</fullName>
    </recommendedName>
</protein>
<dbReference type="InterPro" id="IPR041588">
    <property type="entry name" value="Integrase_H2C2"/>
</dbReference>
<dbReference type="SUPFAM" id="SSF53098">
    <property type="entry name" value="Ribonuclease H-like"/>
    <property type="match status" value="1"/>
</dbReference>
<dbReference type="InterPro" id="IPR012337">
    <property type="entry name" value="RNaseH-like_sf"/>
</dbReference>
<evidence type="ECO:0000313" key="2">
    <source>
        <dbReference type="EMBL" id="CAK1597647.1"/>
    </source>
</evidence>
<gene>
    <name evidence="2" type="ORF">PARMNEM_LOCUS16811</name>
</gene>
<dbReference type="GO" id="GO:0003676">
    <property type="term" value="F:nucleic acid binding"/>
    <property type="evidence" value="ECO:0007669"/>
    <property type="project" value="InterPro"/>
</dbReference>